<feature type="domain" description="Mce/MlaD" evidence="3">
    <location>
        <begin position="37"/>
        <end position="114"/>
    </location>
</feature>
<reference evidence="5" key="1">
    <citation type="submission" date="2018-06" db="EMBL/GenBank/DDBJ databases">
        <title>Aestuariibacter litoralis strain KCTC 52945T.</title>
        <authorList>
            <person name="Li X."/>
            <person name="Salam N."/>
            <person name="Li J.-L."/>
            <person name="Chen Y.-M."/>
            <person name="Yang Z.-W."/>
            <person name="Zhang L.-Y."/>
            <person name="Han M.-X."/>
            <person name="Xiao M."/>
            <person name="Li W.-J."/>
        </authorList>
    </citation>
    <scope>NUCLEOTIDE SEQUENCE [LARGE SCALE GENOMIC DNA]</scope>
    <source>
        <strain evidence="5">KCTC 52945</strain>
    </source>
</reference>
<dbReference type="RefSeq" id="WP_111199053.1">
    <property type="nucleotide sequence ID" value="NZ_QKVK01000006.1"/>
</dbReference>
<keyword evidence="2" id="KW-0472">Membrane</keyword>
<evidence type="ECO:0000313" key="5">
    <source>
        <dbReference type="Proteomes" id="UP000248795"/>
    </source>
</evidence>
<dbReference type="PANTHER" id="PTHR33371">
    <property type="entry name" value="INTERMEMBRANE PHOSPHOLIPID TRANSPORT SYSTEM BINDING PROTEIN MLAD-RELATED"/>
    <property type="match status" value="1"/>
</dbReference>
<evidence type="ECO:0000256" key="1">
    <source>
        <dbReference type="SAM" id="MobiDB-lite"/>
    </source>
</evidence>
<name>A0A2W2BS06_9HYPH</name>
<keyword evidence="2" id="KW-0812">Transmembrane</keyword>
<evidence type="ECO:0000259" key="3">
    <source>
        <dbReference type="Pfam" id="PF02470"/>
    </source>
</evidence>
<protein>
    <submittedName>
        <fullName evidence="4">Outer membrane lipid asymmetry maintenance protein MlaD</fullName>
    </submittedName>
</protein>
<dbReference type="PANTHER" id="PTHR33371:SF4">
    <property type="entry name" value="INTERMEMBRANE PHOSPHOLIPID TRANSPORT SYSTEM BINDING PROTEIN MLAD"/>
    <property type="match status" value="1"/>
</dbReference>
<organism evidence="4 5">
    <name type="scientific">Aestuariivirga litoralis</name>
    <dbReference type="NCBI Taxonomy" id="2650924"/>
    <lineage>
        <taxon>Bacteria</taxon>
        <taxon>Pseudomonadati</taxon>
        <taxon>Pseudomonadota</taxon>
        <taxon>Alphaproteobacteria</taxon>
        <taxon>Hyphomicrobiales</taxon>
        <taxon>Aestuariivirgaceae</taxon>
        <taxon>Aestuariivirga</taxon>
    </lineage>
</organism>
<evidence type="ECO:0000256" key="2">
    <source>
        <dbReference type="SAM" id="Phobius"/>
    </source>
</evidence>
<comment type="caution">
    <text evidence="4">The sequence shown here is derived from an EMBL/GenBank/DDBJ whole genome shotgun (WGS) entry which is preliminary data.</text>
</comment>
<dbReference type="InterPro" id="IPR052336">
    <property type="entry name" value="MlaD_Phospholipid_Transporter"/>
</dbReference>
<dbReference type="Proteomes" id="UP000248795">
    <property type="component" value="Unassembled WGS sequence"/>
</dbReference>
<dbReference type="GO" id="GO:0005543">
    <property type="term" value="F:phospholipid binding"/>
    <property type="evidence" value="ECO:0007669"/>
    <property type="project" value="TreeGrafter"/>
</dbReference>
<feature type="transmembrane region" description="Helical" evidence="2">
    <location>
        <begin position="6"/>
        <end position="26"/>
    </location>
</feature>
<sequence>MKNSTVETLIGAAVILIAAAFFFFAYQTSGKGHASGAYRVSAEFDNAEGVSVGTDVRVAGVKIGSVVDFTLNTENFQANTVMELDPKVKLTDDATAKVTSEGLLGSKFIALEQGGSETMLADGGVISNTQGAVDIWSLISQAMFANKGPGDQPPATSTDGDQGTPEQGVPATDTQTP</sequence>
<feature type="compositionally biased region" description="Polar residues" evidence="1">
    <location>
        <begin position="154"/>
        <end position="165"/>
    </location>
</feature>
<dbReference type="GO" id="GO:0005548">
    <property type="term" value="F:phospholipid transporter activity"/>
    <property type="evidence" value="ECO:0007669"/>
    <property type="project" value="TreeGrafter"/>
</dbReference>
<keyword evidence="2" id="KW-1133">Transmembrane helix</keyword>
<dbReference type="EMBL" id="QKVK01000006">
    <property type="protein sequence ID" value="PZF76216.1"/>
    <property type="molecule type" value="Genomic_DNA"/>
</dbReference>
<evidence type="ECO:0000313" key="4">
    <source>
        <dbReference type="EMBL" id="PZF76216.1"/>
    </source>
</evidence>
<dbReference type="InterPro" id="IPR030970">
    <property type="entry name" value="ABC_MlaD"/>
</dbReference>
<keyword evidence="5" id="KW-1185">Reference proteome</keyword>
<dbReference type="NCBIfam" id="TIGR04430">
    <property type="entry name" value="OM_asym_MlaD"/>
    <property type="match status" value="1"/>
</dbReference>
<feature type="region of interest" description="Disordered" evidence="1">
    <location>
        <begin position="144"/>
        <end position="177"/>
    </location>
</feature>
<gene>
    <name evidence="4" type="primary">mlaD</name>
    <name evidence="4" type="ORF">DK847_13510</name>
</gene>
<dbReference type="AlphaFoldDB" id="A0A2W2BS06"/>
<proteinExistence type="predicted"/>
<dbReference type="InterPro" id="IPR003399">
    <property type="entry name" value="Mce/MlaD"/>
</dbReference>
<dbReference type="Pfam" id="PF02470">
    <property type="entry name" value="MlaD"/>
    <property type="match status" value="1"/>
</dbReference>
<accession>A0A2W2BS06</accession>